<gene>
    <name evidence="1" type="ORF">G3A56_07205</name>
</gene>
<name>A0A7L5BGD8_9HYPH</name>
<reference evidence="1 2" key="1">
    <citation type="submission" date="2020-02" db="EMBL/GenBank/DDBJ databases">
        <title>Plant-Promoting Endophytic Bacterium Rhizobium oryzihabitans sp. nov., Isolated from the Root of Rice.</title>
        <authorList>
            <person name="zhao J."/>
            <person name="Zhang G."/>
        </authorList>
    </citation>
    <scope>NUCLEOTIDE SEQUENCE [LARGE SCALE GENOMIC DNA]</scope>
    <source>
        <strain evidence="1 2">M15</strain>
    </source>
</reference>
<accession>A0A7L5BGD8</accession>
<dbReference type="Proteomes" id="UP000464865">
    <property type="component" value="Chromosome M15-11"/>
</dbReference>
<dbReference type="EMBL" id="CP048632">
    <property type="protein sequence ID" value="QIB37803.1"/>
    <property type="molecule type" value="Genomic_DNA"/>
</dbReference>
<organism evidence="1 2">
    <name type="scientific">Rhizobium oryzihabitans</name>
    <dbReference type="NCBI Taxonomy" id="2267833"/>
    <lineage>
        <taxon>Bacteria</taxon>
        <taxon>Pseudomonadati</taxon>
        <taxon>Pseudomonadota</taxon>
        <taxon>Alphaproteobacteria</taxon>
        <taxon>Hyphomicrobiales</taxon>
        <taxon>Rhizobiaceae</taxon>
        <taxon>Rhizobium/Agrobacterium group</taxon>
        <taxon>Rhizobium</taxon>
    </lineage>
</organism>
<dbReference type="KEGG" id="roy:G3A56_07205"/>
<protein>
    <submittedName>
        <fullName evidence="1">Uncharacterized protein</fullName>
    </submittedName>
</protein>
<proteinExistence type="predicted"/>
<keyword evidence="2" id="KW-1185">Reference proteome</keyword>
<evidence type="ECO:0000313" key="1">
    <source>
        <dbReference type="EMBL" id="QIB37803.1"/>
    </source>
</evidence>
<sequence>MMQRDSSTLHFDRIFEALDGTACLTLDALEEKSGLTRTQLARVTAKMVTVALIERRKMGCYQLTAAGQKAKRTGVVPTPVQPVRPAAPPSDSFRQRLWAVMRMSGTFMAAELVMAANWPLKRPEVEAGKYLLALKRAGYLIELPRGPKGQMRYRLSRNSGLLAPVVSSVDGSVYDPNIREAMPCAKQA</sequence>
<dbReference type="AlphaFoldDB" id="A0A7L5BGD8"/>
<evidence type="ECO:0000313" key="2">
    <source>
        <dbReference type="Proteomes" id="UP000464865"/>
    </source>
</evidence>
<dbReference type="RefSeq" id="WP_003492034.1">
    <property type="nucleotide sequence ID" value="NZ_CP048632.1"/>
</dbReference>